<dbReference type="PROSITE" id="PS51175">
    <property type="entry name" value="CBM6"/>
    <property type="match status" value="1"/>
</dbReference>
<sequence>MRPRGRLRTAVVAALSAALALPTAGAFAAPAAQALEAPGDEAFSALVFSKTAGFRHDSIPTGIAAIEALGEEHGFSVDATEDAAAFTDANLAQYDVVVWLSTTGDVLNPEQQGAFERYIQAGGGYAGIHAASDTEYDWPWYGELVGAYFKAHPQNQTATVKVEDHAHPSTDHLDAEWSRFDEWYGFQSNPRGDVHVLASLDEGSFDAGSGAMGLDHPIAWCSDVDGGRSWYTGGGHTRESYAEPEFLEHLLGGLRTAAGVEDADCAAGKSSSYEKVALDTSTQNPMELDIAPDGRVFYVERDGRVQVVDPQTQRTTTAARVPVFTGNEDGLTGLVLDPAFADNGWIYLFHSPAGTEPVNRVSRFTVGAGSTIDLATEARVIDIPVQRTRCCHAGGSLQFDKDGNLLITTGDNTNPFESGGYTPIDERAGRADFDAQRTSGNTNDLRGKVLRITPKADGGYDVPAGNLFAPGTELTRPEIYAMGFRNPFRLGVDPLTGHVMVGDYGPDAGAASPTRGPEARVEWNLITEPGNYGWPYCHSDTAYVDFDFATSQSRGAFDCDAPVNDSPNNTGLRQLPPAVDATIWYANNGQQTNAPEIGGGGAPMGGPVFRYDPEQTSERGWPAYWDGKAVFGEWNTNQLFSFQLDETASRVVDINRILETMSFKRPMDLEFGPDGALYLIEWGSGFGGDNDDSGVYRVDYTSGTRAPIASASADVTSGPAPLTVQFSSEGSRDPDGTAVTFAWDFGDGTTSTEADPVHTYTATGDVTAQLTVTDADGQTAVANVPIVVGNTTPTVRIDFPDNGGFADFGDQVRYEVTVADPEDGEVDCSRVVVQVALGHDSHAHPGDAYTGCEGVLQTFREDGHGDTADIFSVVEARYTDGGNDGASPLTGRDLHVLQPKLKQAEFFSETGRLPGSPAGGDAGVVRETTSDTAGGGQNLGYIETGDWWAYEPMDLLAVDEVVVRAASEPGGGRLEIRSGAPDGPAVGAVDVPATGGWQVYRDLTVAHDGSATGEGPLYFVAVSGGFNVNYLRFVGKGVTDNQRPVVGATGTPTRGTAPLTVALSATATDPEGDALTYRWDVGVPGAPAQTGAEASYTYTSPGTYTARVTVTDARGASTEATVQVVVEAPSAACLTGRSDDFLGTELDRSRWTTVVRENQDLRVRDGGLVLPTTKTDIYGAGAGTTPNIVLQDLPSGPFQATTKVTLPARTQYQQAGLVIYGGDEDYAKVVLQARAGLASPSKAERVVQFIREEGGNPNEVGESNSPQLGDAFPDTAYLRFTSDGSNLTASYSADGSTWTQMPQTKSLAGITDPKIGLISLAGSGERPVVDAVFDWFQITPDDTASAPGPDDEFDGTALDRCRWTVLREDASALRVAGGWLELDTGDGDIYGTGGTPPRNFLLQPQPEEDWTVETLIDGSAFDQQYQQGGLIAYAGDGDYVKLDLVTENAAGSPVSRRIELRSEVGDVVQANPPDATQLATGVWHLRLAKEGSTFTGSYSADGETWTELGTVTNALAATTGRVGLFTLGAAQQESATARFDHFRVVGDEEPPPADTTAPTVEATLDPSSPSGQGGWWTGPVTVALAATDDRPGDLRVERRVGTGRWAAYTGPVTVTADGTTVVRFRATDAAGNTSPVGRVQVRIDATAPGLEVTGLAAGGSYGDSLDLTPAWRAVDAVSGAGTVSARLDGARLQPGAALELHRLTLGAHLLVVTGTDAAGNEATLEVPFTVTTSFADVRALVERFRAERAMTTATAKALVRHLDGAEAHAAAGRAKQAVRQLDAFRGKLGGVTAGVARSVLQRDAAALTAQVREG</sequence>
<name>A0A3A3YTH3_9ACTN</name>
<dbReference type="Gene3D" id="2.60.120.260">
    <property type="entry name" value="Galactose-binding domain-like"/>
    <property type="match status" value="1"/>
</dbReference>
<protein>
    <submittedName>
        <fullName evidence="6">DUF1349 domain-containing protein</fullName>
    </submittedName>
</protein>
<dbReference type="Pfam" id="PF18911">
    <property type="entry name" value="PKD_4"/>
    <property type="match status" value="2"/>
</dbReference>
<dbReference type="InterPro" id="IPR008979">
    <property type="entry name" value="Galactose-bd-like_sf"/>
</dbReference>
<evidence type="ECO:0000256" key="1">
    <source>
        <dbReference type="ARBA" id="ARBA00022729"/>
    </source>
</evidence>
<dbReference type="Pfam" id="PF07995">
    <property type="entry name" value="GSDH"/>
    <property type="match status" value="1"/>
</dbReference>
<dbReference type="InterPro" id="IPR005084">
    <property type="entry name" value="CBM6"/>
</dbReference>
<dbReference type="Pfam" id="PF22888">
    <property type="entry name" value="FIMAH"/>
    <property type="match status" value="1"/>
</dbReference>
<dbReference type="Pfam" id="PF03422">
    <property type="entry name" value="CBM_6"/>
    <property type="match status" value="1"/>
</dbReference>
<organism evidence="6 7">
    <name type="scientific">Vallicoccus soli</name>
    <dbReference type="NCBI Taxonomy" id="2339232"/>
    <lineage>
        <taxon>Bacteria</taxon>
        <taxon>Bacillati</taxon>
        <taxon>Actinomycetota</taxon>
        <taxon>Actinomycetes</taxon>
        <taxon>Motilibacterales</taxon>
        <taxon>Vallicoccaceae</taxon>
        <taxon>Vallicoccus</taxon>
    </lineage>
</organism>
<dbReference type="SUPFAM" id="SSF49899">
    <property type="entry name" value="Concanavalin A-like lectins/glucanases"/>
    <property type="match status" value="2"/>
</dbReference>
<dbReference type="GO" id="GO:0030246">
    <property type="term" value="F:carbohydrate binding"/>
    <property type="evidence" value="ECO:0007669"/>
    <property type="project" value="InterPro"/>
</dbReference>
<dbReference type="InterPro" id="IPR029062">
    <property type="entry name" value="Class_I_gatase-like"/>
</dbReference>
<dbReference type="InterPro" id="IPR022409">
    <property type="entry name" value="PKD/Chitinase_dom"/>
</dbReference>
<evidence type="ECO:0000313" key="7">
    <source>
        <dbReference type="Proteomes" id="UP000265614"/>
    </source>
</evidence>
<evidence type="ECO:0000259" key="4">
    <source>
        <dbReference type="PROSITE" id="PS50093"/>
    </source>
</evidence>
<feature type="chain" id="PRO_5017390869" evidence="3">
    <location>
        <begin position="29"/>
        <end position="1814"/>
    </location>
</feature>
<dbReference type="SUPFAM" id="SSF52317">
    <property type="entry name" value="Class I glutamine amidotransferase-like"/>
    <property type="match status" value="1"/>
</dbReference>
<comment type="caution">
    <text evidence="6">The sequence shown here is derived from an EMBL/GenBank/DDBJ whole genome shotgun (WGS) entry which is preliminary data.</text>
</comment>
<dbReference type="InterPro" id="IPR011041">
    <property type="entry name" value="Quinoprot_gluc/sorb_DH_b-prop"/>
</dbReference>
<dbReference type="InterPro" id="IPR029010">
    <property type="entry name" value="ThuA-like"/>
</dbReference>
<proteinExistence type="predicted"/>
<dbReference type="InterPro" id="IPR035986">
    <property type="entry name" value="PKD_dom_sf"/>
</dbReference>
<feature type="domain" description="PKD" evidence="4">
    <location>
        <begin position="707"/>
        <end position="788"/>
    </location>
</feature>
<feature type="domain" description="CBM6" evidence="5">
    <location>
        <begin position="899"/>
        <end position="1034"/>
    </location>
</feature>
<dbReference type="OrthoDB" id="6402258at2"/>
<dbReference type="Pfam" id="PF17851">
    <property type="entry name" value="GH43_C2"/>
    <property type="match status" value="2"/>
</dbReference>
<accession>A0A3A3YTH3</accession>
<feature type="region of interest" description="Disordered" evidence="2">
    <location>
        <begin position="1546"/>
        <end position="1578"/>
    </location>
</feature>
<evidence type="ECO:0000256" key="2">
    <source>
        <dbReference type="SAM" id="MobiDB-lite"/>
    </source>
</evidence>
<evidence type="ECO:0000259" key="5">
    <source>
        <dbReference type="PROSITE" id="PS51175"/>
    </source>
</evidence>
<dbReference type="SUPFAM" id="SSF49785">
    <property type="entry name" value="Galactose-binding domain-like"/>
    <property type="match status" value="1"/>
</dbReference>
<dbReference type="GO" id="GO:0005975">
    <property type="term" value="P:carbohydrate metabolic process"/>
    <property type="evidence" value="ECO:0007669"/>
    <property type="project" value="UniProtKB-ARBA"/>
</dbReference>
<dbReference type="InterPro" id="IPR054470">
    <property type="entry name" value="FIMAH_dom"/>
</dbReference>
<dbReference type="PROSITE" id="PS50093">
    <property type="entry name" value="PKD"/>
    <property type="match status" value="2"/>
</dbReference>
<dbReference type="PANTHER" id="PTHR40469">
    <property type="entry name" value="SECRETED GLYCOSYL HYDROLASE"/>
    <property type="match status" value="1"/>
</dbReference>
<dbReference type="RefSeq" id="WP_119950956.1">
    <property type="nucleotide sequence ID" value="NZ_QZEZ01000006.1"/>
</dbReference>
<dbReference type="SMART" id="SM00606">
    <property type="entry name" value="CBD_IV"/>
    <property type="match status" value="1"/>
</dbReference>
<dbReference type="NCBIfam" id="NF047446">
    <property type="entry name" value="barrel_OmpL47"/>
    <property type="match status" value="1"/>
</dbReference>
<feature type="compositionally biased region" description="Low complexity" evidence="2">
    <location>
        <begin position="1554"/>
        <end position="1563"/>
    </location>
</feature>
<keyword evidence="1 3" id="KW-0732">Signal</keyword>
<dbReference type="Gene3D" id="2.60.40.10">
    <property type="entry name" value="Immunoglobulins"/>
    <property type="match status" value="2"/>
</dbReference>
<dbReference type="InterPro" id="IPR000601">
    <property type="entry name" value="PKD_dom"/>
</dbReference>
<dbReference type="Gene3D" id="2.120.10.30">
    <property type="entry name" value="TolB, C-terminal domain"/>
    <property type="match status" value="1"/>
</dbReference>
<dbReference type="CDD" id="cd04084">
    <property type="entry name" value="CBM6_xylanase-like"/>
    <property type="match status" value="1"/>
</dbReference>
<dbReference type="InterPro" id="IPR012938">
    <property type="entry name" value="Glc/Sorbosone_DH"/>
</dbReference>
<dbReference type="InterPro" id="IPR006584">
    <property type="entry name" value="Cellulose-bd_IV"/>
</dbReference>
<dbReference type="InterPro" id="IPR011042">
    <property type="entry name" value="6-blade_b-propeller_TolB-like"/>
</dbReference>
<evidence type="ECO:0000256" key="3">
    <source>
        <dbReference type="SAM" id="SignalP"/>
    </source>
</evidence>
<dbReference type="Gene3D" id="3.40.50.880">
    <property type="match status" value="1"/>
</dbReference>
<keyword evidence="7" id="KW-1185">Reference proteome</keyword>
<dbReference type="Gene3D" id="2.60.120.200">
    <property type="match status" value="2"/>
</dbReference>
<dbReference type="Proteomes" id="UP000265614">
    <property type="component" value="Unassembled WGS sequence"/>
</dbReference>
<dbReference type="Pfam" id="PF06283">
    <property type="entry name" value="ThuA"/>
    <property type="match status" value="1"/>
</dbReference>
<dbReference type="CDD" id="cd00146">
    <property type="entry name" value="PKD"/>
    <property type="match status" value="2"/>
</dbReference>
<dbReference type="SUPFAM" id="SSF49299">
    <property type="entry name" value="PKD domain"/>
    <property type="match status" value="2"/>
</dbReference>
<feature type="domain" description="PKD" evidence="4">
    <location>
        <begin position="1044"/>
        <end position="1133"/>
    </location>
</feature>
<feature type="signal peptide" evidence="3">
    <location>
        <begin position="1"/>
        <end position="28"/>
    </location>
</feature>
<dbReference type="SMART" id="SM00089">
    <property type="entry name" value="PKD"/>
    <property type="match status" value="2"/>
</dbReference>
<gene>
    <name evidence="6" type="ORF">D5H78_13160</name>
</gene>
<dbReference type="FunFam" id="2.60.40.10:FF:000270">
    <property type="entry name" value="Cell surface protein"/>
    <property type="match status" value="1"/>
</dbReference>
<dbReference type="InterPro" id="IPR013783">
    <property type="entry name" value="Ig-like_fold"/>
</dbReference>
<evidence type="ECO:0000313" key="6">
    <source>
        <dbReference type="EMBL" id="RJK94774.1"/>
    </source>
</evidence>
<dbReference type="SUPFAM" id="SSF50952">
    <property type="entry name" value="Soluble quinoprotein glucose dehydrogenase"/>
    <property type="match status" value="1"/>
</dbReference>
<dbReference type="EMBL" id="QZEZ01000006">
    <property type="protein sequence ID" value="RJK94774.1"/>
    <property type="molecule type" value="Genomic_DNA"/>
</dbReference>
<dbReference type="InterPro" id="IPR058094">
    <property type="entry name" value="Ig-like_OmpL47-like"/>
</dbReference>
<dbReference type="PANTHER" id="PTHR40469:SF2">
    <property type="entry name" value="GALACTOSE-BINDING DOMAIN-LIKE SUPERFAMILY PROTEIN"/>
    <property type="match status" value="1"/>
</dbReference>
<dbReference type="InterPro" id="IPR041542">
    <property type="entry name" value="GH43_C2"/>
</dbReference>
<reference evidence="6 7" key="1">
    <citation type="submission" date="2018-09" db="EMBL/GenBank/DDBJ databases">
        <title>YIM 75000 draft genome.</title>
        <authorList>
            <person name="Tang S."/>
            <person name="Feng Y."/>
        </authorList>
    </citation>
    <scope>NUCLEOTIDE SEQUENCE [LARGE SCALE GENOMIC DNA]</scope>
    <source>
        <strain evidence="6 7">YIM 75000</strain>
    </source>
</reference>
<dbReference type="InterPro" id="IPR013320">
    <property type="entry name" value="ConA-like_dom_sf"/>
</dbReference>